<organism evidence="2 3">
    <name type="scientific">Ramlibacter algicola</name>
    <dbReference type="NCBI Taxonomy" id="2795217"/>
    <lineage>
        <taxon>Bacteria</taxon>
        <taxon>Pseudomonadati</taxon>
        <taxon>Pseudomonadota</taxon>
        <taxon>Betaproteobacteria</taxon>
        <taxon>Burkholderiales</taxon>
        <taxon>Comamonadaceae</taxon>
        <taxon>Ramlibacter</taxon>
    </lineage>
</organism>
<proteinExistence type="predicted"/>
<keyword evidence="1" id="KW-0732">Signal</keyword>
<evidence type="ECO:0008006" key="4">
    <source>
        <dbReference type="Google" id="ProtNLM"/>
    </source>
</evidence>
<dbReference type="RefSeq" id="WP_200789971.1">
    <property type="nucleotide sequence ID" value="NZ_JAEDAO010000001.1"/>
</dbReference>
<dbReference type="EMBL" id="JAEDAO010000001">
    <property type="protein sequence ID" value="MBK0394891.1"/>
    <property type="molecule type" value="Genomic_DNA"/>
</dbReference>
<keyword evidence="3" id="KW-1185">Reference proteome</keyword>
<dbReference type="Proteomes" id="UP000617041">
    <property type="component" value="Unassembled WGS sequence"/>
</dbReference>
<name>A0A934Q4D3_9BURK</name>
<gene>
    <name evidence="2" type="ORF">I8E28_19965</name>
</gene>
<reference evidence="2" key="1">
    <citation type="submission" date="2020-12" db="EMBL/GenBank/DDBJ databases">
        <title>Ramlibacter sp. nov., isolated from a freshwater alga, Cryptomonas.</title>
        <authorList>
            <person name="Kim H.M."/>
            <person name="Jeon C.O."/>
        </authorList>
    </citation>
    <scope>NUCLEOTIDE SEQUENCE</scope>
    <source>
        <strain evidence="2">CrO1</strain>
    </source>
</reference>
<comment type="caution">
    <text evidence="2">The sequence shown here is derived from an EMBL/GenBank/DDBJ whole genome shotgun (WGS) entry which is preliminary data.</text>
</comment>
<evidence type="ECO:0000313" key="2">
    <source>
        <dbReference type="EMBL" id="MBK0394891.1"/>
    </source>
</evidence>
<feature type="chain" id="PRO_5037392801" description="DUF4402 domain-containing protein" evidence="1">
    <location>
        <begin position="25"/>
        <end position="156"/>
    </location>
</feature>
<dbReference type="AlphaFoldDB" id="A0A934Q4D3"/>
<accession>A0A934Q4D3</accession>
<sequence length="156" mass="16425">MRISSLLAATMLVISAALVAPVHAGQGTSATLSVNAVVARHAQLRFAQPASISVTESDIARGFVEVEQPVDMVVRSNDRSGYTVAFQCHCVSVREAQVEGLGQLLKVGGAGASANRPAANAGMWQDHVQLRFRFVLGPDASAGQYDWPLQVSLIPG</sequence>
<evidence type="ECO:0000313" key="3">
    <source>
        <dbReference type="Proteomes" id="UP000617041"/>
    </source>
</evidence>
<protein>
    <recommendedName>
        <fullName evidence="4">DUF4402 domain-containing protein</fullName>
    </recommendedName>
</protein>
<evidence type="ECO:0000256" key="1">
    <source>
        <dbReference type="SAM" id="SignalP"/>
    </source>
</evidence>
<feature type="signal peptide" evidence="1">
    <location>
        <begin position="1"/>
        <end position="24"/>
    </location>
</feature>